<dbReference type="EMBL" id="FUZT01000028">
    <property type="protein sequence ID" value="SKC92328.1"/>
    <property type="molecule type" value="Genomic_DNA"/>
</dbReference>
<dbReference type="SUPFAM" id="SSF55729">
    <property type="entry name" value="Acyl-CoA N-acyltransferases (Nat)"/>
    <property type="match status" value="1"/>
</dbReference>
<dbReference type="GO" id="GO:0016747">
    <property type="term" value="F:acyltransferase activity, transferring groups other than amino-acyl groups"/>
    <property type="evidence" value="ECO:0007669"/>
    <property type="project" value="InterPro"/>
</dbReference>
<name>A0A1T5MWT4_9FIRM</name>
<evidence type="ECO:0000313" key="3">
    <source>
        <dbReference type="Proteomes" id="UP000190285"/>
    </source>
</evidence>
<dbReference type="OrthoDB" id="9813917at2"/>
<dbReference type="FunFam" id="3.40.630.30:FF:000165">
    <property type="entry name" value="IAA acetyltransferase"/>
    <property type="match status" value="1"/>
</dbReference>
<sequence length="147" mass="17296">MEVKIIEDNKKDFLDLLLLADEQENMIDKYLHRGELFALYDGDLKSICVVTKENDDEYELKNLATYKKYQGQGYGSSLVKYIFEYYKGKCKTMFVGTGDSPLTIPFYEHCGFKISHKTKNFFIDNYDKPIFENGVQLIDMVYLRKDF</sequence>
<dbReference type="PROSITE" id="PS51186">
    <property type="entry name" value="GNAT"/>
    <property type="match status" value="1"/>
</dbReference>
<evidence type="ECO:0000259" key="1">
    <source>
        <dbReference type="PROSITE" id="PS51186"/>
    </source>
</evidence>
<proteinExistence type="predicted"/>
<dbReference type="AlphaFoldDB" id="A0A1T5MWT4"/>
<dbReference type="InterPro" id="IPR000182">
    <property type="entry name" value="GNAT_dom"/>
</dbReference>
<organism evidence="2 3">
    <name type="scientific">Maledivibacter halophilus</name>
    <dbReference type="NCBI Taxonomy" id="36842"/>
    <lineage>
        <taxon>Bacteria</taxon>
        <taxon>Bacillati</taxon>
        <taxon>Bacillota</taxon>
        <taxon>Clostridia</taxon>
        <taxon>Peptostreptococcales</taxon>
        <taxon>Caminicellaceae</taxon>
        <taxon>Maledivibacter</taxon>
    </lineage>
</organism>
<dbReference type="RefSeq" id="WP_079496021.1">
    <property type="nucleotide sequence ID" value="NZ_FUZT01000028.1"/>
</dbReference>
<protein>
    <submittedName>
        <fullName evidence="2">Predicted P-loop ATPase fused to an acetyltransferase</fullName>
    </submittedName>
</protein>
<evidence type="ECO:0000313" key="2">
    <source>
        <dbReference type="EMBL" id="SKC92328.1"/>
    </source>
</evidence>
<dbReference type="STRING" id="36842.SAMN02194393_05463"/>
<dbReference type="CDD" id="cd04301">
    <property type="entry name" value="NAT_SF"/>
    <property type="match status" value="1"/>
</dbReference>
<dbReference type="InterPro" id="IPR016181">
    <property type="entry name" value="Acyl_CoA_acyltransferase"/>
</dbReference>
<feature type="domain" description="N-acetyltransferase" evidence="1">
    <location>
        <begin position="1"/>
        <end position="147"/>
    </location>
</feature>
<dbReference type="Gene3D" id="3.40.630.30">
    <property type="match status" value="1"/>
</dbReference>
<keyword evidence="3" id="KW-1185">Reference proteome</keyword>
<dbReference type="Pfam" id="PF13508">
    <property type="entry name" value="Acetyltransf_7"/>
    <property type="match status" value="1"/>
</dbReference>
<accession>A0A1T5MWT4</accession>
<gene>
    <name evidence="2" type="ORF">SAMN02194393_05463</name>
</gene>
<reference evidence="2 3" key="1">
    <citation type="submission" date="2017-02" db="EMBL/GenBank/DDBJ databases">
        <authorList>
            <person name="Peterson S.W."/>
        </authorList>
    </citation>
    <scope>NUCLEOTIDE SEQUENCE [LARGE SCALE GENOMIC DNA]</scope>
    <source>
        <strain evidence="2 3">M1</strain>
    </source>
</reference>
<dbReference type="Proteomes" id="UP000190285">
    <property type="component" value="Unassembled WGS sequence"/>
</dbReference>
<keyword evidence="2" id="KW-0808">Transferase</keyword>